<sequence>MSSLKELLSLLLLSSPVKNFQGSTDSTKSVYNPILQIVKGRSSELLKGSEYDEILHSKEAQDILSQYPSADLFSVLNLYIDHIRHSLSEKFGDDGEVHFHILAIAFFQTFIQLNFTGPGIEYDQSSWFTTDKSLVQLEALKLLTLQGQSPYGLMVDPIFFIISSIMFEKLMNIGEDSSLVSDNGVLEVEKLLKKVENFVSIATNINDTNTNDTNTNDTNTNKNAFVASICWWRSRLLQVHLSLFSEPVSIITSLCTLLLVPEMVNHLCGSQDKNVVLQKNLQIIFYLETARFGIHSQTEHLTIPLLGKARTISDLQLVVTGARAKRTKYQQFFTSNMIVLAQSKPDQFYDNSGEGHIEDFDLNSDVLLERPHFESLENVEIPDEPNTKRIRFNPSIEIEDDGTERLIPIAINSDDIPENLKQLDPNNQPPLNDLDNIQLLLRLTTLRQTSPAQNPLVEEELMALISRILFVDSKNVAATNTNVTNPETTNTIKPNWLIFSRSLWERSLSETTKAKTIERGILQMTSLIEEIGIKIKSRIMPQAMEADGADGSHPSASRLRFIHQMTLMPQWSMDTKLAEKYMSIGVLRSALEIYQRLEMWCEVALCYAAVDNEAQAEKVLLDRIQKHPEDARAISILGDLRQDPVLWQKAWEIGRYYRAKASLSQYYYSPPPVSGLSQNLNLAIQHMNDCLKQNPLSYENWFFYGCCGLESEQYELAAEAFSRCVALDDTNSHAWSNLATALLKSGKVPAAFNALKKALRSASDNKGSWKIYENYLIVAMKLHEWNDVLIATRELIGLKGDGERSIDIPAIEKLIEILVGSEYPNDDGRLTHYQKSCIDLVCNVLPTVITTDSRCWRMVARVELWRKKPWAALECHEKAFRAVSSRPELSTNESIWNEAVDACSDLAAAYESLGELPGKHNAGDVVCQDWKYKARTSVRSLMSKGRDSWEDSEGWYKLKDLKDEFAN</sequence>
<proteinExistence type="predicted"/>
<accession>A0ACA9YFT4</accession>
<name>A0ACA9YFT4_9ASCO</name>
<dbReference type="Proteomes" id="UP001152531">
    <property type="component" value="Unassembled WGS sequence"/>
</dbReference>
<evidence type="ECO:0000313" key="2">
    <source>
        <dbReference type="Proteomes" id="UP001152531"/>
    </source>
</evidence>
<keyword evidence="2" id="KW-1185">Reference proteome</keyword>
<gene>
    <name evidence="1" type="ORF">CLIB1444_23S00298</name>
</gene>
<reference evidence="1" key="1">
    <citation type="submission" date="2022-06" db="EMBL/GenBank/DDBJ databases">
        <authorList>
            <person name="Legras J.-L."/>
            <person name="Devillers H."/>
            <person name="Grondin C."/>
        </authorList>
    </citation>
    <scope>NUCLEOTIDE SEQUENCE</scope>
    <source>
        <strain evidence="1">CLIB 1444</strain>
    </source>
</reference>
<evidence type="ECO:0000313" key="1">
    <source>
        <dbReference type="EMBL" id="CAH6723914.1"/>
    </source>
</evidence>
<dbReference type="EMBL" id="CALSDN010000023">
    <property type="protein sequence ID" value="CAH6723914.1"/>
    <property type="molecule type" value="Genomic_DNA"/>
</dbReference>
<comment type="caution">
    <text evidence="1">The sequence shown here is derived from an EMBL/GenBank/DDBJ whole genome shotgun (WGS) entry which is preliminary data.</text>
</comment>
<organism evidence="1 2">
    <name type="scientific">[Candida] jaroonii</name>
    <dbReference type="NCBI Taxonomy" id="467808"/>
    <lineage>
        <taxon>Eukaryota</taxon>
        <taxon>Fungi</taxon>
        <taxon>Dikarya</taxon>
        <taxon>Ascomycota</taxon>
        <taxon>Saccharomycotina</taxon>
        <taxon>Pichiomycetes</taxon>
        <taxon>Debaryomycetaceae</taxon>
        <taxon>Yamadazyma</taxon>
    </lineage>
</organism>
<protein>
    <submittedName>
        <fullName evidence="1">Essential for maintenance of the cell wall protein 1</fullName>
    </submittedName>
</protein>